<name>A0A7H1BZW1_9PAST</name>
<comment type="function">
    <text evidence="1">Possible endonuclease which induces a single-strand cut and initiates DNA replication.</text>
</comment>
<evidence type="ECO:0000313" key="8">
    <source>
        <dbReference type="EMBL" id="QNS14266.1"/>
    </source>
</evidence>
<evidence type="ECO:0000256" key="2">
    <source>
        <dbReference type="ARBA" id="ARBA00009260"/>
    </source>
</evidence>
<dbReference type="AlphaFoldDB" id="A0A7H1BZW1"/>
<dbReference type="InterPro" id="IPR008766">
    <property type="entry name" value="Replication_gene_A-like"/>
</dbReference>
<keyword evidence="9" id="KW-1185">Reference proteome</keyword>
<dbReference type="RefSeq" id="WP_188155929.1">
    <property type="nucleotide sequence ID" value="NZ_CP061280.1"/>
</dbReference>
<dbReference type="GO" id="GO:0006260">
    <property type="term" value="P:DNA replication"/>
    <property type="evidence" value="ECO:0007669"/>
    <property type="project" value="UniProtKB-KW"/>
</dbReference>
<evidence type="ECO:0000256" key="5">
    <source>
        <dbReference type="ARBA" id="ARBA00022759"/>
    </source>
</evidence>
<dbReference type="KEGG" id="mbos:ICJ55_05685"/>
<evidence type="ECO:0000259" key="7">
    <source>
        <dbReference type="Pfam" id="PF05840"/>
    </source>
</evidence>
<sequence length="791" mass="91590">MKMNREQLNLVMDGKQCHKSVNSTAHGLSIQAWNYEAREKEVDEQRAKHAAEVIALRKPRKIQPLALADTDPQSTPLQQELFSAIPKDHYYFVESLIQKLPTKRQREHFRGLYLKELKSVKDDGSIAFRSGLKQITYANNFIRELVQDRLGLVFKQYRIDLTYLSKSLSEKWEWAKEHYTTQGEYFNYTPEITKAHDKAELLADKENYLPFYLIPNSKLEHLAEDVANIFQQIQVSYFTALAESGKAFSDRDLESVLDEIYKKCGDLCESVGFPYYYWESYQAKTEKGEEPSQKSMETALNKAVCKKHWVRTFNKIQAQLLEHLRIACGEVNTKTPYVSNDHFSFYCGKQAEALRFLKNSILVNVENEEEQIELFDMWFRSNSNPIKRRYEMMTRLRGVEEWAEENGYQALFLTLTAPSSFHAQHSKGGRNKKWQGSSPKQTHNYLNKVWQEFRALLAKRKIDHKGMRVAEPHQDGTPHWHLLSYVPQEHVEEFIELFERKALELDGDEKGAAEHRCKVELCDKTKGSATAYIAKYIAKNIDGFDEDDLTSDEAPEIDFKDNAKRVKAWASLWGIRQFQFYGVGSVSVWRELRRCTLGNFEGDKFMEDLFIYADNAEYACFMDKQAKGNIKQAPVKPYYEETEENKYGVVNKKIKGLFNQFKQVVSEGVKFITTRLKSYRIERKSKAVNSAAPEQEQAQTNTGRSPAWTCVNNCNPSNSKGSESETSQKVAIFLRNHPKELKRLNNALILQAIPQKFITDYKKMSLILGGEIQLYGNARIKFNGCELVFTQ</sequence>
<evidence type="ECO:0000256" key="6">
    <source>
        <dbReference type="ARBA" id="ARBA00022801"/>
    </source>
</evidence>
<evidence type="ECO:0000256" key="4">
    <source>
        <dbReference type="ARBA" id="ARBA00022722"/>
    </source>
</evidence>
<protein>
    <submittedName>
        <fullName evidence="8">Replication endonuclease</fullName>
    </submittedName>
</protein>
<reference evidence="8 9" key="1">
    <citation type="submission" date="2020-09" db="EMBL/GenBank/DDBJ databases">
        <title>Mannheimia bovis sp.nov., isolated from a cow.</title>
        <authorList>
            <person name="Li F."/>
        </authorList>
    </citation>
    <scope>NUCLEOTIDE SEQUENCE [LARGE SCALE GENOMIC DNA]</scope>
    <source>
        <strain evidence="8 9">ZY190616</strain>
    </source>
</reference>
<dbReference type="GO" id="GO:0004519">
    <property type="term" value="F:endonuclease activity"/>
    <property type="evidence" value="ECO:0007669"/>
    <property type="project" value="UniProtKB-KW"/>
</dbReference>
<accession>A0A7H1BZW1</accession>
<gene>
    <name evidence="8" type="ORF">ICJ55_05685</name>
</gene>
<evidence type="ECO:0000256" key="3">
    <source>
        <dbReference type="ARBA" id="ARBA00022705"/>
    </source>
</evidence>
<dbReference type="GO" id="GO:0016787">
    <property type="term" value="F:hydrolase activity"/>
    <property type="evidence" value="ECO:0007669"/>
    <property type="project" value="UniProtKB-KW"/>
</dbReference>
<keyword evidence="3" id="KW-0235">DNA replication</keyword>
<feature type="domain" description="Replication gene A protein-like" evidence="7">
    <location>
        <begin position="218"/>
        <end position="543"/>
    </location>
</feature>
<evidence type="ECO:0000256" key="1">
    <source>
        <dbReference type="ARBA" id="ARBA00003293"/>
    </source>
</evidence>
<keyword evidence="4" id="KW-0540">Nuclease</keyword>
<dbReference type="EMBL" id="CP061280">
    <property type="protein sequence ID" value="QNS14266.1"/>
    <property type="molecule type" value="Genomic_DNA"/>
</dbReference>
<organism evidence="8 9">
    <name type="scientific">Mannheimia bovis</name>
    <dbReference type="NCBI Taxonomy" id="2770636"/>
    <lineage>
        <taxon>Bacteria</taxon>
        <taxon>Pseudomonadati</taxon>
        <taxon>Pseudomonadota</taxon>
        <taxon>Gammaproteobacteria</taxon>
        <taxon>Pasteurellales</taxon>
        <taxon>Pasteurellaceae</taxon>
        <taxon>Mannheimia</taxon>
    </lineage>
</organism>
<proteinExistence type="inferred from homology"/>
<keyword evidence="6" id="KW-0378">Hydrolase</keyword>
<keyword evidence="5 8" id="KW-0255">Endonuclease</keyword>
<dbReference type="Proteomes" id="UP000576260">
    <property type="component" value="Chromosome"/>
</dbReference>
<dbReference type="Pfam" id="PF05840">
    <property type="entry name" value="Phage_GPA"/>
    <property type="match status" value="1"/>
</dbReference>
<evidence type="ECO:0000313" key="9">
    <source>
        <dbReference type="Proteomes" id="UP000576260"/>
    </source>
</evidence>
<comment type="similarity">
    <text evidence="2">Belongs to the phage GPA family.</text>
</comment>